<dbReference type="InterPro" id="IPR002035">
    <property type="entry name" value="VWF_A"/>
</dbReference>
<dbReference type="PRINTS" id="PR00453">
    <property type="entry name" value="VWFADOMAIN"/>
</dbReference>
<dbReference type="GO" id="GO:0004252">
    <property type="term" value="F:serine-type endopeptidase activity"/>
    <property type="evidence" value="ECO:0007669"/>
    <property type="project" value="InterPro"/>
</dbReference>
<evidence type="ECO:0000256" key="15">
    <source>
        <dbReference type="SAM" id="SignalP"/>
    </source>
</evidence>
<dbReference type="PRINTS" id="PR00722">
    <property type="entry name" value="CHYMOTRYPSIN"/>
</dbReference>
<dbReference type="InterPro" id="IPR033116">
    <property type="entry name" value="TRYPSIN_SER"/>
</dbReference>
<keyword evidence="8 15" id="KW-0732">Signal</keyword>
<dbReference type="Gene3D" id="2.40.10.10">
    <property type="entry name" value="Trypsin-like serine proteases"/>
    <property type="match status" value="1"/>
</dbReference>
<dbReference type="AlphaFoldDB" id="A0A9Q1C7Z5"/>
<evidence type="ECO:0000256" key="10">
    <source>
        <dbReference type="ARBA" id="ARBA00022859"/>
    </source>
</evidence>
<dbReference type="InterPro" id="IPR001254">
    <property type="entry name" value="Trypsin_dom"/>
</dbReference>
<comment type="caution">
    <text evidence="19">The sequence shown here is derived from an EMBL/GenBank/DDBJ whole genome shotgun (WGS) entry which is preliminary data.</text>
</comment>
<feature type="chain" id="PRO_5040335873" description="C3/C5 convertase" evidence="15">
    <location>
        <begin position="31"/>
        <end position="877"/>
    </location>
</feature>
<feature type="domain" description="Sushi" evidence="18">
    <location>
        <begin position="285"/>
        <end position="353"/>
    </location>
</feature>
<proteinExistence type="predicted"/>
<dbReference type="SMART" id="SM00020">
    <property type="entry name" value="Tryp_SPc"/>
    <property type="match status" value="1"/>
</dbReference>
<evidence type="ECO:0000313" key="20">
    <source>
        <dbReference type="Proteomes" id="UP001152320"/>
    </source>
</evidence>
<reference evidence="19" key="1">
    <citation type="submission" date="2021-10" db="EMBL/GenBank/DDBJ databases">
        <title>Tropical sea cucumber genome reveals ecological adaptation and Cuvierian tubules defense mechanism.</title>
        <authorList>
            <person name="Chen T."/>
        </authorList>
    </citation>
    <scope>NUCLEOTIDE SEQUENCE</scope>
    <source>
        <strain evidence="19">Nanhai2018</strain>
        <tissue evidence="19">Muscle</tissue>
    </source>
</reference>
<dbReference type="Proteomes" id="UP001152320">
    <property type="component" value="Chromosome 7"/>
</dbReference>
<dbReference type="SMART" id="SM00032">
    <property type="entry name" value="CCP"/>
    <property type="match status" value="6"/>
</dbReference>
<dbReference type="SUPFAM" id="SSF50494">
    <property type="entry name" value="Trypsin-like serine proteases"/>
    <property type="match status" value="1"/>
</dbReference>
<dbReference type="PROSITE" id="PS00135">
    <property type="entry name" value="TRYPSIN_SER"/>
    <property type="match status" value="1"/>
</dbReference>
<feature type="disulfide bond" evidence="14">
    <location>
        <begin position="287"/>
        <end position="330"/>
    </location>
</feature>
<evidence type="ECO:0000256" key="2">
    <source>
        <dbReference type="ARBA" id="ARBA00001946"/>
    </source>
</evidence>
<dbReference type="InterPro" id="IPR000436">
    <property type="entry name" value="Sushi_SCR_CCP_dom"/>
</dbReference>
<keyword evidence="9" id="KW-0677">Repeat</keyword>
<keyword evidence="5" id="KW-0964">Secreted</keyword>
<evidence type="ECO:0000256" key="5">
    <source>
        <dbReference type="ARBA" id="ARBA00022525"/>
    </source>
</evidence>
<sequence length="877" mass="97922">MHLLLSYAPLRWLILLATFVALASIEIVMARCNPPQAPDHAFLIYERHSSPPAYLPNGYTVRVVCEELFQLVGEGNGFMTCRNRKWKNSYSCIAICDRLPYFQRGEITYSADATIASYSCTAPGYRLKGNGTRRCMSDGTWSGTLPRCQGIPQCEQPQLGQHLIQRRLAGRKIDELWVVGTILQFSCEEQFGSQSDHYPVIECTSRDWNSTVPVCGGIPKCEQPQLGQHLIQRRFAGIKLDEIWTVGTVLQFSCEEPFLFANDQYPALECTSGNWNSTLPVCRDSRCSQLLDNVENGQWTAVDRSYVPGDVVDFTCNRGYRPTSSSQRVCVLKRQSDGSFLPMWEGETPRCEEIQCSRPSGEIENGETIVSSTSVGGTTTFRCRPGFVLDGNQVITCQEDGQWNGTIPSCYDIMLSPFKNKLGVDIFFLFDASDSVGMENFEKSKRFAKRLVRQIGVTGSRNSLRVGAALFSYSAEVAFHTTDFTSTDGVINLGINSIQFKGGGTDINEALNLVNQYMLPYSQYRRGSYKAIFIITDGNAYVDMSTVNTARYLKSLGISIYCVAISENVMRWELLGLASRPLKEHAFLLRKYGSIKQLVAEVFLKTDDCGVSENTASRGRVVGGYDANPGAWPWQVLLEIRTGRNILICGGVLIDRFWVVTVASCLPSDPTTKITVVLGTTDLTRPRHQEIEVEEVIPHPEYDAHSYQNDIGLLKLSKAAVLNANVRAVCLPDRARVDRLLRSGPSNIHTAIVTGWGHNKSRSVNDLTVVERVDRLQQLALPLKSREECRASLEGDREQLFFDESMFCAGYENARLGACIGDSGGPLVKKAFQQGQRRWTLIGLTSWGRGCALRNELDFFTNVPYVVDWIKETMLQT</sequence>
<dbReference type="InterPro" id="IPR036465">
    <property type="entry name" value="vWFA_dom_sf"/>
</dbReference>
<keyword evidence="12" id="KW-0325">Glycoprotein</keyword>
<evidence type="ECO:0000256" key="8">
    <source>
        <dbReference type="ARBA" id="ARBA00022729"/>
    </source>
</evidence>
<evidence type="ECO:0000256" key="1">
    <source>
        <dbReference type="ARBA" id="ARBA00001936"/>
    </source>
</evidence>
<dbReference type="CDD" id="cd01450">
    <property type="entry name" value="vWFA_subfamily_ECM"/>
    <property type="match status" value="1"/>
</dbReference>
<dbReference type="SUPFAM" id="SSF53300">
    <property type="entry name" value="vWA-like"/>
    <property type="match status" value="1"/>
</dbReference>
<keyword evidence="10" id="KW-0391">Immunity</keyword>
<evidence type="ECO:0000256" key="7">
    <source>
        <dbReference type="ARBA" id="ARBA00022659"/>
    </source>
</evidence>
<dbReference type="GO" id="GO:0006508">
    <property type="term" value="P:proteolysis"/>
    <property type="evidence" value="ECO:0007669"/>
    <property type="project" value="InterPro"/>
</dbReference>
<keyword evidence="6" id="KW-0399">Innate immunity</keyword>
<dbReference type="InterPro" id="IPR009003">
    <property type="entry name" value="Peptidase_S1_PA"/>
</dbReference>
<dbReference type="SMART" id="SM00327">
    <property type="entry name" value="VWA"/>
    <property type="match status" value="1"/>
</dbReference>
<evidence type="ECO:0000256" key="6">
    <source>
        <dbReference type="ARBA" id="ARBA00022588"/>
    </source>
</evidence>
<dbReference type="GO" id="GO:0009986">
    <property type="term" value="C:cell surface"/>
    <property type="evidence" value="ECO:0007669"/>
    <property type="project" value="UniProtKB-SubCell"/>
</dbReference>
<comment type="subcellular location">
    <subcellularLocation>
        <location evidence="3">Cell surface</location>
    </subcellularLocation>
    <subcellularLocation>
        <location evidence="4">Secreted</location>
    </subcellularLocation>
</comment>
<gene>
    <name evidence="19" type="ORF">HOLleu_17320</name>
</gene>
<feature type="domain" description="VWFA" evidence="16">
    <location>
        <begin position="425"/>
        <end position="602"/>
    </location>
</feature>
<dbReference type="Pfam" id="PF00089">
    <property type="entry name" value="Trypsin"/>
    <property type="match status" value="1"/>
</dbReference>
<comment type="caution">
    <text evidence="14">Lacks conserved residue(s) required for the propagation of feature annotation.</text>
</comment>
<feature type="domain" description="Sushi" evidence="18">
    <location>
        <begin position="94"/>
        <end position="150"/>
    </location>
</feature>
<dbReference type="PROSITE" id="PS50923">
    <property type="entry name" value="SUSHI"/>
    <property type="match status" value="5"/>
</dbReference>
<dbReference type="EMBL" id="JAIZAY010000007">
    <property type="protein sequence ID" value="KAJ8039561.1"/>
    <property type="molecule type" value="Genomic_DNA"/>
</dbReference>
<feature type="domain" description="Peptidase S1" evidence="17">
    <location>
        <begin position="621"/>
        <end position="875"/>
    </location>
</feature>
<feature type="domain" description="Sushi" evidence="18">
    <location>
        <begin position="152"/>
        <end position="217"/>
    </location>
</feature>
<dbReference type="Gene3D" id="2.10.70.10">
    <property type="entry name" value="Complement Module, domain 1"/>
    <property type="match status" value="6"/>
</dbReference>
<keyword evidence="11 14" id="KW-1015">Disulfide bond</keyword>
<feature type="domain" description="Sushi" evidence="18">
    <location>
        <begin position="354"/>
        <end position="412"/>
    </location>
</feature>
<comment type="cofactor">
    <cofactor evidence="2">
        <name>Mg(2+)</name>
        <dbReference type="ChEBI" id="CHEBI:18420"/>
    </cofactor>
</comment>
<evidence type="ECO:0000256" key="14">
    <source>
        <dbReference type="PROSITE-ProRule" id="PRU00302"/>
    </source>
</evidence>
<protein>
    <recommendedName>
        <fullName evidence="13">C3/C5 convertase</fullName>
    </recommendedName>
</protein>
<dbReference type="GO" id="GO:0045087">
    <property type="term" value="P:innate immune response"/>
    <property type="evidence" value="ECO:0007669"/>
    <property type="project" value="UniProtKB-KW"/>
</dbReference>
<evidence type="ECO:0000256" key="12">
    <source>
        <dbReference type="ARBA" id="ARBA00023180"/>
    </source>
</evidence>
<dbReference type="GO" id="GO:0005576">
    <property type="term" value="C:extracellular region"/>
    <property type="evidence" value="ECO:0007669"/>
    <property type="project" value="UniProtKB-SubCell"/>
</dbReference>
<dbReference type="InterPro" id="IPR001314">
    <property type="entry name" value="Peptidase_S1A"/>
</dbReference>
<evidence type="ECO:0000313" key="19">
    <source>
        <dbReference type="EMBL" id="KAJ8039561.1"/>
    </source>
</evidence>
<name>A0A9Q1C7Z5_HOLLE</name>
<dbReference type="FunFam" id="2.40.10.10:FF:000005">
    <property type="entry name" value="Serine protease 37"/>
    <property type="match status" value="1"/>
</dbReference>
<evidence type="ECO:0000259" key="17">
    <source>
        <dbReference type="PROSITE" id="PS50240"/>
    </source>
</evidence>
<evidence type="ECO:0000256" key="3">
    <source>
        <dbReference type="ARBA" id="ARBA00004241"/>
    </source>
</evidence>
<dbReference type="Gene3D" id="3.40.50.410">
    <property type="entry name" value="von Willebrand factor, type A domain"/>
    <property type="match status" value="1"/>
</dbReference>
<evidence type="ECO:0000256" key="4">
    <source>
        <dbReference type="ARBA" id="ARBA00004613"/>
    </source>
</evidence>
<evidence type="ECO:0000256" key="11">
    <source>
        <dbReference type="ARBA" id="ARBA00023157"/>
    </source>
</evidence>
<dbReference type="PANTHER" id="PTHR46393:SF7">
    <property type="entry name" value="COMPLEMENT C2"/>
    <property type="match status" value="1"/>
</dbReference>
<dbReference type="PROSITE" id="PS50234">
    <property type="entry name" value="VWFA"/>
    <property type="match status" value="1"/>
</dbReference>
<dbReference type="OrthoDB" id="10061449at2759"/>
<dbReference type="FunFam" id="2.40.10.10:FF:000054">
    <property type="entry name" value="Complement C1r subcomponent"/>
    <property type="match status" value="1"/>
</dbReference>
<dbReference type="InterPro" id="IPR035976">
    <property type="entry name" value="Sushi/SCR/CCP_sf"/>
</dbReference>
<dbReference type="Pfam" id="PF00092">
    <property type="entry name" value="VWA"/>
    <property type="match status" value="1"/>
</dbReference>
<dbReference type="InterPro" id="IPR043504">
    <property type="entry name" value="Peptidase_S1_PA_chymotrypsin"/>
</dbReference>
<evidence type="ECO:0000256" key="13">
    <source>
        <dbReference type="ARBA" id="ARBA00029636"/>
    </source>
</evidence>
<accession>A0A9Q1C7Z5</accession>
<keyword evidence="7 14" id="KW-0768">Sushi</keyword>
<dbReference type="SUPFAM" id="SSF57535">
    <property type="entry name" value="Complement control module/SCR domain"/>
    <property type="match status" value="6"/>
</dbReference>
<dbReference type="PANTHER" id="PTHR46393">
    <property type="entry name" value="SUSHI DOMAIN-CONTAINING PROTEIN"/>
    <property type="match status" value="1"/>
</dbReference>
<dbReference type="CDD" id="cd00033">
    <property type="entry name" value="CCP"/>
    <property type="match status" value="3"/>
</dbReference>
<keyword evidence="20" id="KW-1185">Reference proteome</keyword>
<feature type="disulfide bond" evidence="14">
    <location>
        <begin position="383"/>
        <end position="410"/>
    </location>
</feature>
<feature type="domain" description="Sushi" evidence="18">
    <location>
        <begin position="219"/>
        <end position="284"/>
    </location>
</feature>
<evidence type="ECO:0000256" key="9">
    <source>
        <dbReference type="ARBA" id="ARBA00022737"/>
    </source>
</evidence>
<organism evidence="19 20">
    <name type="scientific">Holothuria leucospilota</name>
    <name type="common">Black long sea cucumber</name>
    <name type="synonym">Mertensiothuria leucospilota</name>
    <dbReference type="NCBI Taxonomy" id="206669"/>
    <lineage>
        <taxon>Eukaryota</taxon>
        <taxon>Metazoa</taxon>
        <taxon>Echinodermata</taxon>
        <taxon>Eleutherozoa</taxon>
        <taxon>Echinozoa</taxon>
        <taxon>Holothuroidea</taxon>
        <taxon>Aspidochirotacea</taxon>
        <taxon>Aspidochirotida</taxon>
        <taxon>Holothuriidae</taxon>
        <taxon>Holothuria</taxon>
    </lineage>
</organism>
<dbReference type="CDD" id="cd00190">
    <property type="entry name" value="Tryp_SPc"/>
    <property type="match status" value="1"/>
</dbReference>
<dbReference type="PROSITE" id="PS50240">
    <property type="entry name" value="TRYPSIN_DOM"/>
    <property type="match status" value="1"/>
</dbReference>
<evidence type="ECO:0000259" key="18">
    <source>
        <dbReference type="PROSITE" id="PS50923"/>
    </source>
</evidence>
<dbReference type="Pfam" id="PF00084">
    <property type="entry name" value="Sushi"/>
    <property type="match status" value="5"/>
</dbReference>
<comment type="cofactor">
    <cofactor evidence="1">
        <name>Mn(2+)</name>
        <dbReference type="ChEBI" id="CHEBI:29035"/>
    </cofactor>
</comment>
<feature type="signal peptide" evidence="15">
    <location>
        <begin position="1"/>
        <end position="30"/>
    </location>
</feature>
<evidence type="ECO:0000259" key="16">
    <source>
        <dbReference type="PROSITE" id="PS50234"/>
    </source>
</evidence>